<feature type="non-terminal residue" evidence="1">
    <location>
        <position position="1"/>
    </location>
</feature>
<organism evidence="2">
    <name type="scientific">Colletotrichum graminicola (strain M1.001 / M2 / FGSC 10212)</name>
    <name type="common">Maize anthracnose fungus</name>
    <name type="synonym">Glomerella graminicola</name>
    <dbReference type="NCBI Taxonomy" id="645133"/>
    <lineage>
        <taxon>Eukaryota</taxon>
        <taxon>Fungi</taxon>
        <taxon>Dikarya</taxon>
        <taxon>Ascomycota</taxon>
        <taxon>Pezizomycotina</taxon>
        <taxon>Sordariomycetes</taxon>
        <taxon>Hypocreomycetidae</taxon>
        <taxon>Glomerellales</taxon>
        <taxon>Glomerellaceae</taxon>
        <taxon>Colletotrichum</taxon>
        <taxon>Colletotrichum graminicola species complex</taxon>
    </lineage>
</organism>
<dbReference type="VEuPathDB" id="FungiDB:GLRG_11779"/>
<evidence type="ECO:0000313" key="1">
    <source>
        <dbReference type="EMBL" id="EFQ36637.1"/>
    </source>
</evidence>
<gene>
    <name evidence="1" type="ORF">GLRG_11779</name>
</gene>
<dbReference type="OrthoDB" id="4851110at2759"/>
<keyword evidence="2" id="KW-1185">Reference proteome</keyword>
<accession>E3R0J9</accession>
<dbReference type="GeneID" id="24417143"/>
<dbReference type="Proteomes" id="UP000008782">
    <property type="component" value="Unassembled WGS sequence"/>
</dbReference>
<evidence type="ECO:0000313" key="2">
    <source>
        <dbReference type="Proteomes" id="UP000008782"/>
    </source>
</evidence>
<name>E3R0J9_COLGM</name>
<dbReference type="STRING" id="645133.E3R0J9"/>
<reference evidence="2" key="1">
    <citation type="journal article" date="2012" name="Nat. Genet.">
        <title>Lifestyle transitions in plant pathogenic Colletotrichum fungi deciphered by genome and transcriptome analyses.</title>
        <authorList>
            <person name="O'Connell R.J."/>
            <person name="Thon M.R."/>
            <person name="Hacquard S."/>
            <person name="Amyotte S.G."/>
            <person name="Kleemann J."/>
            <person name="Torres M.F."/>
            <person name="Damm U."/>
            <person name="Buiate E.A."/>
            <person name="Epstein L."/>
            <person name="Alkan N."/>
            <person name="Altmueller J."/>
            <person name="Alvarado-Balderrama L."/>
            <person name="Bauser C.A."/>
            <person name="Becker C."/>
            <person name="Birren B.W."/>
            <person name="Chen Z."/>
            <person name="Choi J."/>
            <person name="Crouch J.A."/>
            <person name="Duvick J.P."/>
            <person name="Farman M.A."/>
            <person name="Gan P."/>
            <person name="Heiman D."/>
            <person name="Henrissat B."/>
            <person name="Howard R.J."/>
            <person name="Kabbage M."/>
            <person name="Koch C."/>
            <person name="Kracher B."/>
            <person name="Kubo Y."/>
            <person name="Law A.D."/>
            <person name="Lebrun M.-H."/>
            <person name="Lee Y.-H."/>
            <person name="Miyara I."/>
            <person name="Moore N."/>
            <person name="Neumann U."/>
            <person name="Nordstroem K."/>
            <person name="Panaccione D.G."/>
            <person name="Panstruga R."/>
            <person name="Place M."/>
            <person name="Proctor R.H."/>
            <person name="Prusky D."/>
            <person name="Rech G."/>
            <person name="Reinhardt R."/>
            <person name="Rollins J.A."/>
            <person name="Rounsley S."/>
            <person name="Schardl C.L."/>
            <person name="Schwartz D.C."/>
            <person name="Shenoy N."/>
            <person name="Shirasu K."/>
            <person name="Sikhakolli U.R."/>
            <person name="Stueber K."/>
            <person name="Sukno S.A."/>
            <person name="Sweigard J.A."/>
            <person name="Takano Y."/>
            <person name="Takahara H."/>
            <person name="Trail F."/>
            <person name="van der Does H.C."/>
            <person name="Voll L.M."/>
            <person name="Will I."/>
            <person name="Young S."/>
            <person name="Zeng Q."/>
            <person name="Zhang J."/>
            <person name="Zhou S."/>
            <person name="Dickman M.B."/>
            <person name="Schulze-Lefert P."/>
            <person name="Ver Loren van Themaat E."/>
            <person name="Ma L.-J."/>
            <person name="Vaillancourt L.J."/>
        </authorList>
    </citation>
    <scope>NUCLEOTIDE SEQUENCE [LARGE SCALE GENOMIC DNA]</scope>
    <source>
        <strain evidence="2">M1.001 / M2 / FGSC 10212</strain>
    </source>
</reference>
<dbReference type="RefSeq" id="XP_008100657.1">
    <property type="nucleotide sequence ID" value="XM_008102466.1"/>
</dbReference>
<dbReference type="eggNOG" id="KOG0351">
    <property type="taxonomic scope" value="Eukaryota"/>
</dbReference>
<protein>
    <submittedName>
        <fullName evidence="1">Uncharacterized protein</fullName>
    </submittedName>
</protein>
<dbReference type="AlphaFoldDB" id="E3R0J9"/>
<proteinExistence type="predicted"/>
<sequence length="313" mass="35899">AKRKNIVEAVQACPGIIKSQGSLVSLQLPEPTSSPIKHLAPPQRDGLKYTTCGYVCRRLKVMQRHCREQHGWVNDWKKGGNRFFPTQAGRRWFQVSQREEADGDDVIHNVNDKLDANSWVKHVQWAEHLEGRSISKLQETTEPITEEEEVLQAMWTVTERVLHKARTISTPHQERYKGVWQKLLCIWNRTQEMAEDERPPYRLTARQGELWDHFEAVVQKEGALDMLIGILDHPIRRGDYQNILVSALAVMGISEDGGWVKVNDYTTDYSAVVKVSRMLVIYQSAVERKGAVAERAKEMGEEAAKDEVRSIFQ</sequence>
<dbReference type="HOGENOM" id="CLU_890122_0_0_1"/>
<dbReference type="EMBL" id="GG697451">
    <property type="protein sequence ID" value="EFQ36637.1"/>
    <property type="molecule type" value="Genomic_DNA"/>
</dbReference>